<dbReference type="EMBL" id="QBKA01000001">
    <property type="protein sequence ID" value="RDC66562.1"/>
    <property type="molecule type" value="Genomic_DNA"/>
</dbReference>
<keyword evidence="2" id="KW-1185">Reference proteome</keyword>
<gene>
    <name evidence="1" type="ORF">HME9302_00013</name>
</gene>
<protein>
    <submittedName>
        <fullName evidence="1">Uncharacterized protein</fullName>
    </submittedName>
</protein>
<evidence type="ECO:0000313" key="2">
    <source>
        <dbReference type="Proteomes" id="UP000253727"/>
    </source>
</evidence>
<dbReference type="Proteomes" id="UP000253727">
    <property type="component" value="Unassembled WGS sequence"/>
</dbReference>
<accession>A0A369QQI2</accession>
<reference evidence="1 2" key="1">
    <citation type="submission" date="2018-04" db="EMBL/GenBank/DDBJ databases">
        <title>Altererythrobacter sp. HME9302 genome sequencing and assembly.</title>
        <authorList>
            <person name="Kang H."/>
            <person name="Kim H."/>
            <person name="Joh K."/>
        </authorList>
    </citation>
    <scope>NUCLEOTIDE SEQUENCE [LARGE SCALE GENOMIC DNA]</scope>
    <source>
        <strain evidence="1 2">HME9302</strain>
    </source>
</reference>
<organism evidence="1 2">
    <name type="scientific">Alteripontixanthobacter maritimus</name>
    <dbReference type="NCBI Taxonomy" id="2161824"/>
    <lineage>
        <taxon>Bacteria</taxon>
        <taxon>Pseudomonadati</taxon>
        <taxon>Pseudomonadota</taxon>
        <taxon>Alphaproteobacteria</taxon>
        <taxon>Sphingomonadales</taxon>
        <taxon>Erythrobacteraceae</taxon>
        <taxon>Alteripontixanthobacter</taxon>
    </lineage>
</organism>
<name>A0A369QQI2_9SPHN</name>
<comment type="caution">
    <text evidence="1">The sequence shown here is derived from an EMBL/GenBank/DDBJ whole genome shotgun (WGS) entry which is preliminary data.</text>
</comment>
<evidence type="ECO:0000313" key="1">
    <source>
        <dbReference type="EMBL" id="RDC66562.1"/>
    </source>
</evidence>
<sequence length="120" mass="13721">MKNPSQAAQLATYRVWDSRELAPITLTCQPRLRHYRPGECLAIDVPELGLDTNAIILRRQLDPVSMKVTLTLVGETMRSTPLRLDRRPRRHLRLISARLLRNATAPPLLPVRKNVRPSKL</sequence>
<dbReference type="AlphaFoldDB" id="A0A369QQI2"/>
<proteinExistence type="predicted"/>